<evidence type="ECO:0000256" key="8">
    <source>
        <dbReference type="ARBA" id="ARBA00023211"/>
    </source>
</evidence>
<dbReference type="GO" id="GO:0140933">
    <property type="term" value="F:5'-(N(7)-methylguanosine 5'-triphospho)-[mRNA] hydrolase activity"/>
    <property type="evidence" value="ECO:0007669"/>
    <property type="project" value="UniProtKB-EC"/>
</dbReference>
<dbReference type="InterPro" id="IPR020084">
    <property type="entry name" value="NUDIX_hydrolase_CS"/>
</dbReference>
<dbReference type="GO" id="GO:0000932">
    <property type="term" value="C:P-body"/>
    <property type="evidence" value="ECO:0007669"/>
    <property type="project" value="TreeGrafter"/>
</dbReference>
<protein>
    <recommendedName>
        <fullName evidence="10">mRNA-decapping enzyme 2</fullName>
    </recommendedName>
</protein>
<evidence type="ECO:0000256" key="12">
    <source>
        <dbReference type="SAM" id="MobiDB-lite"/>
    </source>
</evidence>
<evidence type="ECO:0000256" key="3">
    <source>
        <dbReference type="ARBA" id="ARBA00005279"/>
    </source>
</evidence>
<dbReference type="InterPro" id="IPR000086">
    <property type="entry name" value="NUDIX_hydrolase_dom"/>
</dbReference>
<dbReference type="InterPro" id="IPR007722">
    <property type="entry name" value="DCP2_BoxA"/>
</dbReference>
<comment type="subcellular location">
    <subcellularLocation>
        <location evidence="2">Cytoplasm</location>
    </subcellularLocation>
</comment>
<evidence type="ECO:0000256" key="5">
    <source>
        <dbReference type="ARBA" id="ARBA00022723"/>
    </source>
</evidence>
<organism evidence="14 17">
    <name type="scientific">Trichobilharzia regenti</name>
    <name type="common">Nasal bird schistosome</name>
    <dbReference type="NCBI Taxonomy" id="157069"/>
    <lineage>
        <taxon>Eukaryota</taxon>
        <taxon>Metazoa</taxon>
        <taxon>Spiralia</taxon>
        <taxon>Lophotrochozoa</taxon>
        <taxon>Platyhelminthes</taxon>
        <taxon>Trematoda</taxon>
        <taxon>Digenea</taxon>
        <taxon>Strigeidida</taxon>
        <taxon>Schistosomatoidea</taxon>
        <taxon>Schistosomatidae</taxon>
        <taxon>Trichobilharzia</taxon>
    </lineage>
</organism>
<dbReference type="Pfam" id="PF00293">
    <property type="entry name" value="NUDIX"/>
    <property type="match status" value="1"/>
</dbReference>
<dbReference type="GO" id="GO:0000290">
    <property type="term" value="P:deadenylation-dependent decapping of nuclear-transcribed mRNA"/>
    <property type="evidence" value="ECO:0007669"/>
    <property type="project" value="InterPro"/>
</dbReference>
<comment type="similarity">
    <text evidence="3">Belongs to the Nudix hydrolase family. DCP2 subfamily.</text>
</comment>
<keyword evidence="4" id="KW-0963">Cytoplasm</keyword>
<dbReference type="InterPro" id="IPR020476">
    <property type="entry name" value="Nudix_hydrolase"/>
</dbReference>
<dbReference type="WBParaSite" id="TREG1_16830.1">
    <property type="protein sequence ID" value="TREG1_16830.1"/>
    <property type="gene ID" value="TREG1_16830"/>
</dbReference>
<dbReference type="GO" id="GO:0003723">
    <property type="term" value="F:RNA binding"/>
    <property type="evidence" value="ECO:0007669"/>
    <property type="project" value="UniProtKB-KW"/>
</dbReference>
<dbReference type="InterPro" id="IPR015797">
    <property type="entry name" value="NUDIX_hydrolase-like_dom_sf"/>
</dbReference>
<keyword evidence="6 11" id="KW-0378">Hydrolase</keyword>
<dbReference type="PROSITE" id="PS51462">
    <property type="entry name" value="NUDIX"/>
    <property type="match status" value="1"/>
</dbReference>
<name>A0AA85JEW5_TRIRE</name>
<keyword evidence="7" id="KW-0694">RNA-binding</keyword>
<evidence type="ECO:0000313" key="17">
    <source>
        <dbReference type="WBParaSite" id="TREG1_16830.4"/>
    </source>
</evidence>
<dbReference type="GO" id="GO:0030145">
    <property type="term" value="F:manganese ion binding"/>
    <property type="evidence" value="ECO:0007669"/>
    <property type="project" value="InterPro"/>
</dbReference>
<dbReference type="WBParaSite" id="TREG1_16830.2">
    <property type="protein sequence ID" value="TREG1_16830.2"/>
    <property type="gene ID" value="TREG1_16830"/>
</dbReference>
<dbReference type="Proteomes" id="UP000050795">
    <property type="component" value="Unassembled WGS sequence"/>
</dbReference>
<feature type="compositionally biased region" description="Basic residues" evidence="12">
    <location>
        <begin position="292"/>
        <end position="302"/>
    </location>
</feature>
<keyword evidence="5" id="KW-0479">Metal-binding</keyword>
<evidence type="ECO:0000313" key="16">
    <source>
        <dbReference type="WBParaSite" id="TREG1_16830.2"/>
    </source>
</evidence>
<dbReference type="FunFam" id="3.90.79.10:FF:000003">
    <property type="entry name" value="M7GpppN-mRNA hydrolase isoform 2"/>
    <property type="match status" value="1"/>
</dbReference>
<dbReference type="Gene3D" id="1.10.10.1050">
    <property type="entry name" value="Dcp2, box A domain"/>
    <property type="match status" value="1"/>
</dbReference>
<dbReference type="SUPFAM" id="SSF140586">
    <property type="entry name" value="Dcp2 domain-like"/>
    <property type="match status" value="1"/>
</dbReference>
<comment type="catalytic activity">
    <reaction evidence="9">
        <text>a 5'-end (N(7)-methyl 5'-triphosphoguanosine)-ribonucleoside in mRNA + H2O = N(7)-methyl-GDP + a 5'-end phospho-ribonucleoside in mRNA + 2 H(+)</text>
        <dbReference type="Rhea" id="RHEA:67484"/>
        <dbReference type="Rhea" id="RHEA-COMP:15692"/>
        <dbReference type="Rhea" id="RHEA-COMP:17167"/>
        <dbReference type="ChEBI" id="CHEBI:15377"/>
        <dbReference type="ChEBI" id="CHEBI:15378"/>
        <dbReference type="ChEBI" id="CHEBI:63714"/>
        <dbReference type="ChEBI" id="CHEBI:138282"/>
        <dbReference type="ChEBI" id="CHEBI:156461"/>
        <dbReference type="EC" id="3.6.1.62"/>
    </reaction>
    <physiologicalReaction direction="left-to-right" evidence="9">
        <dbReference type="Rhea" id="RHEA:67485"/>
    </physiologicalReaction>
</comment>
<dbReference type="CDD" id="cd03672">
    <property type="entry name" value="NUDIX_Dcp2p_Nudt20"/>
    <property type="match status" value="1"/>
</dbReference>
<dbReference type="InterPro" id="IPR036189">
    <property type="entry name" value="DCP2_BoxA_sf"/>
</dbReference>
<dbReference type="GO" id="GO:0000184">
    <property type="term" value="P:nuclear-transcribed mRNA catabolic process, nonsense-mediated decay"/>
    <property type="evidence" value="ECO:0007669"/>
    <property type="project" value="InterPro"/>
</dbReference>
<dbReference type="SMART" id="SM01125">
    <property type="entry name" value="DCP2"/>
    <property type="match status" value="1"/>
</dbReference>
<evidence type="ECO:0000256" key="1">
    <source>
        <dbReference type="ARBA" id="ARBA00001936"/>
    </source>
</evidence>
<reference evidence="15 16" key="2">
    <citation type="submission" date="2023-11" db="UniProtKB">
        <authorList>
            <consortium name="WormBaseParasite"/>
        </authorList>
    </citation>
    <scope>IDENTIFICATION</scope>
</reference>
<dbReference type="SUPFAM" id="SSF55811">
    <property type="entry name" value="Nudix"/>
    <property type="match status" value="1"/>
</dbReference>
<evidence type="ECO:0000256" key="7">
    <source>
        <dbReference type="ARBA" id="ARBA00022884"/>
    </source>
</evidence>
<evidence type="ECO:0000313" key="15">
    <source>
        <dbReference type="WBParaSite" id="TREG1_16830.1"/>
    </source>
</evidence>
<dbReference type="WBParaSite" id="TREG1_16830.5">
    <property type="protein sequence ID" value="TREG1_16830.5"/>
    <property type="gene ID" value="TREG1_16830"/>
</dbReference>
<evidence type="ECO:0000256" key="2">
    <source>
        <dbReference type="ARBA" id="ARBA00004496"/>
    </source>
</evidence>
<evidence type="ECO:0000256" key="11">
    <source>
        <dbReference type="RuleBase" id="RU003476"/>
    </source>
</evidence>
<evidence type="ECO:0000259" key="13">
    <source>
        <dbReference type="PROSITE" id="PS51462"/>
    </source>
</evidence>
<dbReference type="WBParaSite" id="TREG1_16830.3">
    <property type="protein sequence ID" value="TREG1_16830.3"/>
    <property type="gene ID" value="TREG1_16830"/>
</dbReference>
<feature type="region of interest" description="Disordered" evidence="12">
    <location>
        <begin position="292"/>
        <end position="322"/>
    </location>
</feature>
<evidence type="ECO:0000256" key="9">
    <source>
        <dbReference type="ARBA" id="ARBA00047661"/>
    </source>
</evidence>
<dbReference type="WBParaSite" id="TREG1_16830.4">
    <property type="protein sequence ID" value="TREG1_16830.4"/>
    <property type="gene ID" value="TREG1_16830"/>
</dbReference>
<evidence type="ECO:0000256" key="10">
    <source>
        <dbReference type="ARBA" id="ARBA00078183"/>
    </source>
</evidence>
<evidence type="ECO:0000256" key="4">
    <source>
        <dbReference type="ARBA" id="ARBA00022490"/>
    </source>
</evidence>
<sequence>MEQQQPHVIPDNVLLHLYTRFILNLSEEIKRECTKNFVRIFFEVERAHWFYVDYCIEDPSVGGVDMFGLTQQLFKKFPYIVPKGINWQEKFIEWRKYRGSTCTGSVIIIDEHYKMILLVQGFYGNRWSLPGGKVNQNESLVDCAAREVMEETGLDLGNRISPSLYIDRHIGGTLRRAFIVEGLPRTSRLKPGTKNEIEAITWFEVADLPMHIEDTATMEKLNSKPNNFFLVMPFILQLKFYIDQRLLGKSSADALTESQRLCGISVNECPSFPQNSIVNSLNLKVNATTTAFKKKRKKKKSTSRSYNNSLSEDGEKSRDQKSCNNVSATANVKLFFLSIMDTKTPNIQNTRNNNVSTNDATELQLATCWQSLQLDNNKLLKCLCGDKIRLNSK</sequence>
<dbReference type="Gene3D" id="3.90.79.10">
    <property type="entry name" value="Nucleoside Triphosphate Pyrophosphohydrolase"/>
    <property type="match status" value="1"/>
</dbReference>
<dbReference type="PRINTS" id="PR00502">
    <property type="entry name" value="NUDIXFAMILY"/>
</dbReference>
<reference evidence="14" key="1">
    <citation type="submission" date="2022-06" db="EMBL/GenBank/DDBJ databases">
        <authorList>
            <person name="Berger JAMES D."/>
            <person name="Berger JAMES D."/>
        </authorList>
    </citation>
    <scope>NUCLEOTIDE SEQUENCE [LARGE SCALE GENOMIC DNA]</scope>
</reference>
<dbReference type="PANTHER" id="PTHR23114:SF17">
    <property type="entry name" value="M7GPPPN-MRNA HYDROLASE"/>
    <property type="match status" value="1"/>
</dbReference>
<dbReference type="PROSITE" id="PS00893">
    <property type="entry name" value="NUDIX_BOX"/>
    <property type="match status" value="1"/>
</dbReference>
<dbReference type="AlphaFoldDB" id="A0AA85JEW5"/>
<dbReference type="PANTHER" id="PTHR23114">
    <property type="entry name" value="M7GPPPN-MRNA HYDROLASE"/>
    <property type="match status" value="1"/>
</dbReference>
<feature type="domain" description="Nudix hydrolase" evidence="13">
    <location>
        <begin position="99"/>
        <end position="228"/>
    </location>
</feature>
<dbReference type="Pfam" id="PF05026">
    <property type="entry name" value="DCP2"/>
    <property type="match status" value="1"/>
</dbReference>
<evidence type="ECO:0000256" key="6">
    <source>
        <dbReference type="ARBA" id="ARBA00022801"/>
    </source>
</evidence>
<comment type="cofactor">
    <cofactor evidence="1">
        <name>Mn(2+)</name>
        <dbReference type="ChEBI" id="CHEBI:29035"/>
    </cofactor>
</comment>
<keyword evidence="8" id="KW-0464">Manganese</keyword>
<evidence type="ECO:0000313" key="14">
    <source>
        <dbReference type="Proteomes" id="UP000050795"/>
    </source>
</evidence>
<proteinExistence type="inferred from homology"/>
<keyword evidence="14" id="KW-1185">Reference proteome</keyword>
<dbReference type="InterPro" id="IPR044099">
    <property type="entry name" value="Dcp2_NUDIX"/>
</dbReference>
<accession>A0AA85JEW5</accession>